<proteinExistence type="predicted"/>
<evidence type="ECO:0000256" key="4">
    <source>
        <dbReference type="ARBA" id="ARBA00022692"/>
    </source>
</evidence>
<comment type="caution">
    <text evidence="9">The sequence shown here is derived from an EMBL/GenBank/DDBJ whole genome shotgun (WGS) entry which is preliminary data.</text>
</comment>
<gene>
    <name evidence="9" type="ORF">V2E24_00975</name>
</gene>
<keyword evidence="5 8" id="KW-1133">Transmembrane helix</keyword>
<keyword evidence="4 8" id="KW-0812">Transmembrane</keyword>
<reference evidence="9" key="1">
    <citation type="submission" date="2024-01" db="EMBL/GenBank/DDBJ databases">
        <title>Genome sequence of Mycoplasma ciconiae type strain DSM 25251.</title>
        <authorList>
            <person name="Spergser J."/>
        </authorList>
    </citation>
    <scope>NUCLEOTIDE SEQUENCE [LARGE SCALE GENOMIC DNA]</scope>
    <source>
        <strain evidence="9">DSM 25251</strain>
    </source>
</reference>
<keyword evidence="3" id="KW-1003">Cell membrane</keyword>
<evidence type="ECO:0000256" key="5">
    <source>
        <dbReference type="ARBA" id="ARBA00022989"/>
    </source>
</evidence>
<evidence type="ECO:0000313" key="9">
    <source>
        <dbReference type="EMBL" id="MEE3928149.1"/>
    </source>
</evidence>
<accession>A0ABU7MKU2</accession>
<feature type="transmembrane region" description="Helical" evidence="8">
    <location>
        <begin position="101"/>
        <end position="126"/>
    </location>
</feature>
<evidence type="ECO:0000256" key="3">
    <source>
        <dbReference type="ARBA" id="ARBA00022475"/>
    </source>
</evidence>
<feature type="transmembrane region" description="Helical" evidence="8">
    <location>
        <begin position="161"/>
        <end position="179"/>
    </location>
</feature>
<dbReference type="InterPro" id="IPR003445">
    <property type="entry name" value="Cat_transpt"/>
</dbReference>
<comment type="subcellular location">
    <subcellularLocation>
        <location evidence="1">Cell membrane</location>
        <topology evidence="1">Multi-pass membrane protein</topology>
    </subcellularLocation>
</comment>
<evidence type="ECO:0000256" key="1">
    <source>
        <dbReference type="ARBA" id="ARBA00004651"/>
    </source>
</evidence>
<dbReference type="PANTHER" id="PTHR32024">
    <property type="entry name" value="TRK SYSTEM POTASSIUM UPTAKE PROTEIN TRKG-RELATED"/>
    <property type="match status" value="1"/>
</dbReference>
<feature type="transmembrane region" description="Helical" evidence="8">
    <location>
        <begin position="504"/>
        <end position="524"/>
    </location>
</feature>
<protein>
    <submittedName>
        <fullName evidence="9">Potassium transporter TrkG</fullName>
    </submittedName>
</protein>
<keyword evidence="6" id="KW-0406">Ion transport</keyword>
<dbReference type="RefSeq" id="WP_330500561.1">
    <property type="nucleotide sequence ID" value="NZ_JAZDWZ010000002.1"/>
</dbReference>
<dbReference type="Proteomes" id="UP001344817">
    <property type="component" value="Unassembled WGS sequence"/>
</dbReference>
<feature type="transmembrane region" description="Helical" evidence="8">
    <location>
        <begin position="352"/>
        <end position="372"/>
    </location>
</feature>
<keyword evidence="10" id="KW-1185">Reference proteome</keyword>
<keyword evidence="7 8" id="KW-0472">Membrane</keyword>
<evidence type="ECO:0000256" key="7">
    <source>
        <dbReference type="ARBA" id="ARBA00023136"/>
    </source>
</evidence>
<dbReference type="PANTHER" id="PTHR32024:SF1">
    <property type="entry name" value="KTR SYSTEM POTASSIUM UPTAKE PROTEIN B"/>
    <property type="match status" value="1"/>
</dbReference>
<feature type="transmembrane region" description="Helical" evidence="8">
    <location>
        <begin position="280"/>
        <end position="303"/>
    </location>
</feature>
<evidence type="ECO:0000313" key="10">
    <source>
        <dbReference type="Proteomes" id="UP001344817"/>
    </source>
</evidence>
<evidence type="ECO:0000256" key="6">
    <source>
        <dbReference type="ARBA" id="ARBA00023065"/>
    </source>
</evidence>
<keyword evidence="2" id="KW-0813">Transport</keyword>
<dbReference type="EMBL" id="JAZDWZ010000002">
    <property type="protein sequence ID" value="MEE3928149.1"/>
    <property type="molecule type" value="Genomic_DNA"/>
</dbReference>
<feature type="transmembrane region" description="Helical" evidence="8">
    <location>
        <begin position="235"/>
        <end position="259"/>
    </location>
</feature>
<evidence type="ECO:0000256" key="2">
    <source>
        <dbReference type="ARBA" id="ARBA00022448"/>
    </source>
</evidence>
<sequence length="544" mass="61278">MKFKNFLWVFKRSKIYKVFSYFNDFKNNSSRYKLIFVVYALLIIISSLLLFSPWTQNKEFRGQSIEPISYIDALFQASSAFSDTGLVVVDSYKHWNIFGQALLAILILLGGIGVFALKLFVINWIFRVKNVNLSQINLINSERGSADVSATGKLVITSVKFLLIIILSFGTFLSIYFYFNGPSMTAGMQKFLNNEYVNPKGDWSMAFRFGFFHTISAINNAGFDIISGNSLMPYYLDYCLQICFIILLFIGGIGYPTIYDIHKFLVHKIAKKEGRYQFSLFTKVSLATYFIVLLGGIALTFIFELSNNSPYAFWNLKDNEGQFFYGNNFSKTFALIFSNFSTRSAGFATINMGDLAPGSILVFIVLMFIGAAPASTGGGIRTTTFAIVILTVWAKIIKKPNIRVFWRQIKNETQVAALQVFIISVILLFIITLICTSSFDIYRGEIRSGYNIDALDKFKFDPSKDIVAIKPYTIEHIIFEVSSAFGTTGLSTGITKDLNVASKIAITILMFIGQFGISSTLLVWSKKHNYSNHYKYISSDIAIG</sequence>
<organism evidence="9 10">
    <name type="scientific">Mycoplasmopsis ciconiae</name>
    <dbReference type="NCBI Taxonomy" id="561067"/>
    <lineage>
        <taxon>Bacteria</taxon>
        <taxon>Bacillati</taxon>
        <taxon>Mycoplasmatota</taxon>
        <taxon>Mycoplasmoidales</taxon>
        <taxon>Metamycoplasmataceae</taxon>
        <taxon>Mycoplasmopsis</taxon>
    </lineage>
</organism>
<feature type="transmembrane region" description="Helical" evidence="8">
    <location>
        <begin position="34"/>
        <end position="54"/>
    </location>
</feature>
<dbReference type="Pfam" id="PF02386">
    <property type="entry name" value="TrkH"/>
    <property type="match status" value="2"/>
</dbReference>
<evidence type="ECO:0000256" key="8">
    <source>
        <dbReference type="SAM" id="Phobius"/>
    </source>
</evidence>
<name>A0ABU7MKU2_9BACT</name>
<feature type="transmembrane region" description="Helical" evidence="8">
    <location>
        <begin position="418"/>
        <end position="439"/>
    </location>
</feature>